<dbReference type="GO" id="GO:0071037">
    <property type="term" value="P:nuclear polyadenylation-dependent snRNA catabolic process"/>
    <property type="evidence" value="ECO:0007669"/>
    <property type="project" value="TreeGrafter"/>
</dbReference>
<dbReference type="Proteomes" id="UP000657918">
    <property type="component" value="Unassembled WGS sequence"/>
</dbReference>
<dbReference type="Gene3D" id="3.30.420.10">
    <property type="entry name" value="Ribonuclease H-like superfamily/Ribonuclease H"/>
    <property type="match status" value="1"/>
</dbReference>
<dbReference type="InterPro" id="IPR036397">
    <property type="entry name" value="RNaseH_sf"/>
</dbReference>
<dbReference type="GO" id="GO:0000467">
    <property type="term" value="P:exonucleolytic trimming to generate mature 3'-end of 5.8S rRNA from tricistronic rRNA transcript (SSU-rRNA, 5.8S rRNA, LSU-rRNA)"/>
    <property type="evidence" value="ECO:0007669"/>
    <property type="project" value="InterPro"/>
</dbReference>
<dbReference type="SMART" id="SM00474">
    <property type="entry name" value="35EXOc"/>
    <property type="match status" value="1"/>
</dbReference>
<dbReference type="GO" id="GO:0071035">
    <property type="term" value="P:nuclear polyadenylation-dependent rRNA catabolic process"/>
    <property type="evidence" value="ECO:0007669"/>
    <property type="project" value="TreeGrafter"/>
</dbReference>
<sequence>MEFKDRMKITALTIASLAALSSVIFLITSSSSFKHYRRRRRKQQQKQSSSCYLQSHQKPQLSFKRVLLDNSFSQFKHLNHHANSSNLHPYEAEIKNLIENPESFEDLYNDHQKMSEFFSYVWIETEAQLKDLAHTLSKHKVFAVDTEQHSLRSFLGFTALIQISTRNEDYLVDTIALHDVMGVLAPVFADPTICKVFHGADNDVLWLQRDFHIYVVNLFDTAKACEVLSKPQKSLAYLLETYCGVATNKLLQREDWRQRPLSAEMLEYAQKDAHYLLYIAGCLIAELNLQDKELINIQNSKYQSPSSSVTGGERVRQVAKYIDVSDNSNCPNDKFDFVLEARRRSNMICLQLYAKEVEASPGESAASSIFSRHLNGQRASSISYETQDLVRCFCTWRDLMVSLKSFYIVNFSSFNLVSFQARVHDESLRYVLSDQAIVSLAIKVPTTPEEIFDTIAEADLNVENVNLNSSRPSPSPVVCSHLDDLYCLIKDKKSNADEFFLQILQNCLGPNGSCPLSVYNYALLINCDLIMKNRLVSKQSPVINSKQVARKASRELFVQKFSCKSPVYHNCRIYANDGRLLCYCDRRKLEWYLRRDLAKLVDNDALSIMLLFEPKGRPEDEGNDFYIQSKKNICVGCGEGSHYLRYRIIPSCYRMHFPEHLKSHRSHDIVLLCVDCHEVAHAAAEKNKKQVAKEFEIPLFVRKVVDSKEIPVISESSSSAMDVEETGVSPLQLRTAAMALLRHGQRMPLKRHEELTQIVMQYYGGREISEEDLERALLVGMSPHERRRFEKKRRFSSKHYTEVILLDKEQTGAAYTMAVSATENSLEKVGTTDGLKTIEIEPAGIKEQDYFMVEDTISNKEMNSDENEASDTKDEYVGNVDDSSEGGRGPLNGTTRNDESAPYKNNLKLSLLGHGPHGKQVVDHILEEYGEDGIRQFCQRWRQVFVEAVHPRFLPAGWDVMHRYLASADHDLTMYAVFASGRRDFGEYSVYNPAYKAPAAST</sequence>
<evidence type="ECO:0000259" key="2">
    <source>
        <dbReference type="SMART" id="SM00474"/>
    </source>
</evidence>
<dbReference type="EMBL" id="JADGMS010000002">
    <property type="protein sequence ID" value="KAF9688291.1"/>
    <property type="molecule type" value="Genomic_DNA"/>
</dbReference>
<keyword evidence="4" id="KW-1185">Reference proteome</keyword>
<dbReference type="GO" id="GO:0071044">
    <property type="term" value="P:histone mRNA catabolic process"/>
    <property type="evidence" value="ECO:0007669"/>
    <property type="project" value="TreeGrafter"/>
</dbReference>
<dbReference type="InterPro" id="IPR002562">
    <property type="entry name" value="3'-5'_exonuclease_dom"/>
</dbReference>
<dbReference type="GO" id="GO:0005730">
    <property type="term" value="C:nucleolus"/>
    <property type="evidence" value="ECO:0007669"/>
    <property type="project" value="TreeGrafter"/>
</dbReference>
<protein>
    <recommendedName>
        <fullName evidence="2">3'-5' exonuclease domain-containing protein</fullName>
    </recommendedName>
</protein>
<feature type="region of interest" description="Disordered" evidence="1">
    <location>
        <begin position="859"/>
        <end position="902"/>
    </location>
</feature>
<dbReference type="GO" id="GO:0071040">
    <property type="term" value="P:nuclear polyadenylation-dependent antisense transcript catabolic process"/>
    <property type="evidence" value="ECO:0007669"/>
    <property type="project" value="TreeGrafter"/>
</dbReference>
<dbReference type="InterPro" id="IPR044876">
    <property type="entry name" value="HRDC_dom_sf"/>
</dbReference>
<dbReference type="SUPFAM" id="SSF47819">
    <property type="entry name" value="HRDC-like"/>
    <property type="match status" value="1"/>
</dbReference>
<dbReference type="GO" id="GO:0003727">
    <property type="term" value="F:single-stranded RNA binding"/>
    <property type="evidence" value="ECO:0007669"/>
    <property type="project" value="TreeGrafter"/>
</dbReference>
<reference evidence="3 4" key="1">
    <citation type="submission" date="2020-10" db="EMBL/GenBank/DDBJ databases">
        <title>Plant Genome Project.</title>
        <authorList>
            <person name="Zhang R.-G."/>
        </authorList>
    </citation>
    <scope>NUCLEOTIDE SEQUENCE [LARGE SCALE GENOMIC DNA]</scope>
    <source>
        <strain evidence="3">FAFU-HL-1</strain>
        <tissue evidence="3">Leaf</tissue>
    </source>
</reference>
<dbReference type="GO" id="GO:0071051">
    <property type="term" value="P:poly(A)-dependent snoRNA 3'-end processing"/>
    <property type="evidence" value="ECO:0007669"/>
    <property type="project" value="TreeGrafter"/>
</dbReference>
<dbReference type="GO" id="GO:0000175">
    <property type="term" value="F:3'-5'-RNA exonuclease activity"/>
    <property type="evidence" value="ECO:0007669"/>
    <property type="project" value="InterPro"/>
</dbReference>
<dbReference type="OrthoDB" id="2250022at2759"/>
<organism evidence="3 4">
    <name type="scientific">Salix dunnii</name>
    <dbReference type="NCBI Taxonomy" id="1413687"/>
    <lineage>
        <taxon>Eukaryota</taxon>
        <taxon>Viridiplantae</taxon>
        <taxon>Streptophyta</taxon>
        <taxon>Embryophyta</taxon>
        <taxon>Tracheophyta</taxon>
        <taxon>Spermatophyta</taxon>
        <taxon>Magnoliopsida</taxon>
        <taxon>eudicotyledons</taxon>
        <taxon>Gunneridae</taxon>
        <taxon>Pentapetalae</taxon>
        <taxon>rosids</taxon>
        <taxon>fabids</taxon>
        <taxon>Malpighiales</taxon>
        <taxon>Salicaceae</taxon>
        <taxon>Saliceae</taxon>
        <taxon>Salix</taxon>
    </lineage>
</organism>
<dbReference type="GO" id="GO:0071038">
    <property type="term" value="P:TRAMP-dependent tRNA surveillance pathway"/>
    <property type="evidence" value="ECO:0007669"/>
    <property type="project" value="TreeGrafter"/>
</dbReference>
<gene>
    <name evidence="3" type="ORF">SADUNF_Sadunf02G0182300</name>
</gene>
<evidence type="ECO:0000256" key="1">
    <source>
        <dbReference type="SAM" id="MobiDB-lite"/>
    </source>
</evidence>
<dbReference type="InterPro" id="IPR010997">
    <property type="entry name" value="HRDC-like_sf"/>
</dbReference>
<dbReference type="GO" id="GO:0000166">
    <property type="term" value="F:nucleotide binding"/>
    <property type="evidence" value="ECO:0007669"/>
    <property type="project" value="InterPro"/>
</dbReference>
<dbReference type="Pfam" id="PF01612">
    <property type="entry name" value="DNA_pol_A_exo1"/>
    <property type="match status" value="1"/>
</dbReference>
<dbReference type="SUPFAM" id="SSF53098">
    <property type="entry name" value="Ribonuclease H-like"/>
    <property type="match status" value="1"/>
</dbReference>
<evidence type="ECO:0000313" key="3">
    <source>
        <dbReference type="EMBL" id="KAF9688291.1"/>
    </source>
</evidence>
<dbReference type="PANTHER" id="PTHR12124">
    <property type="entry name" value="POLYMYOSITIS/SCLERODERMA AUTOANTIGEN-RELATED"/>
    <property type="match status" value="1"/>
</dbReference>
<dbReference type="AlphaFoldDB" id="A0A835TI26"/>
<dbReference type="InterPro" id="IPR045092">
    <property type="entry name" value="Rrp6-like"/>
</dbReference>
<dbReference type="PANTHER" id="PTHR12124:SF68">
    <property type="entry name" value="PROTEIN RRP6-LIKE 3"/>
    <property type="match status" value="1"/>
</dbReference>
<dbReference type="GO" id="GO:0000176">
    <property type="term" value="C:nuclear exosome (RNase complex)"/>
    <property type="evidence" value="ECO:0007669"/>
    <property type="project" value="TreeGrafter"/>
</dbReference>
<evidence type="ECO:0000313" key="4">
    <source>
        <dbReference type="Proteomes" id="UP000657918"/>
    </source>
</evidence>
<name>A0A835TI26_9ROSI</name>
<dbReference type="FunFam" id="3.30.420.10:FF:000079">
    <property type="entry name" value="Polynucleotidyl transferase ribonuclease H fold protein with HRDC domain"/>
    <property type="match status" value="1"/>
</dbReference>
<accession>A0A835TI26</accession>
<feature type="domain" description="3'-5' exonuclease" evidence="2">
    <location>
        <begin position="120"/>
        <end position="288"/>
    </location>
</feature>
<proteinExistence type="predicted"/>
<dbReference type="GO" id="GO:0071036">
    <property type="term" value="P:nuclear polyadenylation-dependent snoRNA catabolic process"/>
    <property type="evidence" value="ECO:0007669"/>
    <property type="project" value="TreeGrafter"/>
</dbReference>
<dbReference type="Gene3D" id="1.10.150.80">
    <property type="entry name" value="HRDC domain"/>
    <property type="match status" value="1"/>
</dbReference>
<dbReference type="InterPro" id="IPR012337">
    <property type="entry name" value="RNaseH-like_sf"/>
</dbReference>
<comment type="caution">
    <text evidence="3">The sequence shown here is derived from an EMBL/GenBank/DDBJ whole genome shotgun (WGS) entry which is preliminary data.</text>
</comment>
<dbReference type="GO" id="GO:0071039">
    <property type="term" value="P:nuclear polyadenylation-dependent CUT catabolic process"/>
    <property type="evidence" value="ECO:0007669"/>
    <property type="project" value="TreeGrafter"/>
</dbReference>